<dbReference type="PANTHER" id="PTHR32089:SF112">
    <property type="entry name" value="LYSOZYME-LIKE PROTEIN-RELATED"/>
    <property type="match status" value="1"/>
</dbReference>
<feature type="transmembrane region" description="Helical" evidence="4">
    <location>
        <begin position="15"/>
        <end position="34"/>
    </location>
</feature>
<comment type="similarity">
    <text evidence="2">Belongs to the methyl-accepting chemotaxis (MCP) protein family.</text>
</comment>
<keyword evidence="8" id="KW-1185">Reference proteome</keyword>
<dbReference type="PANTHER" id="PTHR32089">
    <property type="entry name" value="METHYL-ACCEPTING CHEMOTAXIS PROTEIN MCPB"/>
    <property type="match status" value="1"/>
</dbReference>
<dbReference type="Pfam" id="PF00015">
    <property type="entry name" value="MCPsignal"/>
    <property type="match status" value="1"/>
</dbReference>
<proteinExistence type="inferred from homology"/>
<dbReference type="InterPro" id="IPR004089">
    <property type="entry name" value="MCPsignal_dom"/>
</dbReference>
<feature type="transmembrane region" description="Helical" evidence="4">
    <location>
        <begin position="289"/>
        <end position="307"/>
    </location>
</feature>
<dbReference type="Pfam" id="PF00672">
    <property type="entry name" value="HAMP"/>
    <property type="match status" value="1"/>
</dbReference>
<dbReference type="PRINTS" id="PR00260">
    <property type="entry name" value="CHEMTRNSDUCR"/>
</dbReference>
<keyword evidence="4" id="KW-0812">Transmembrane</keyword>
<dbReference type="Gene3D" id="1.10.287.950">
    <property type="entry name" value="Methyl-accepting chemotaxis protein"/>
    <property type="match status" value="1"/>
</dbReference>
<evidence type="ECO:0000259" key="5">
    <source>
        <dbReference type="PROSITE" id="PS50111"/>
    </source>
</evidence>
<dbReference type="PROSITE" id="PS50885">
    <property type="entry name" value="HAMP"/>
    <property type="match status" value="1"/>
</dbReference>
<dbReference type="InterPro" id="IPR003660">
    <property type="entry name" value="HAMP_dom"/>
</dbReference>
<reference evidence="8" key="1">
    <citation type="journal article" date="2019" name="Int. J. Syst. Evol. Microbiol.">
        <title>The Global Catalogue of Microorganisms (GCM) 10K type strain sequencing project: providing services to taxonomists for standard genome sequencing and annotation.</title>
        <authorList>
            <consortium name="The Broad Institute Genomics Platform"/>
            <consortium name="The Broad Institute Genome Sequencing Center for Infectious Disease"/>
            <person name="Wu L."/>
            <person name="Ma J."/>
        </authorList>
    </citation>
    <scope>NUCLEOTIDE SEQUENCE [LARGE SCALE GENOMIC DNA]</scope>
    <source>
        <strain evidence="8">CCUG 43117</strain>
    </source>
</reference>
<keyword evidence="4" id="KW-1133">Transmembrane helix</keyword>
<dbReference type="Gene3D" id="1.10.8.500">
    <property type="entry name" value="HAMP domain in histidine kinase"/>
    <property type="match status" value="1"/>
</dbReference>
<dbReference type="PROSITE" id="PS50111">
    <property type="entry name" value="CHEMOTAXIS_TRANSDUC_2"/>
    <property type="match status" value="1"/>
</dbReference>
<comment type="caution">
    <text evidence="7">The sequence shown here is derived from an EMBL/GenBank/DDBJ whole genome shotgun (WGS) entry which is preliminary data.</text>
</comment>
<keyword evidence="4" id="KW-0472">Membrane</keyword>
<dbReference type="SUPFAM" id="SSF58104">
    <property type="entry name" value="Methyl-accepting chemotaxis protein (MCP) signaling domain"/>
    <property type="match status" value="1"/>
</dbReference>
<feature type="domain" description="Methyl-accepting transducer" evidence="5">
    <location>
        <begin position="402"/>
        <end position="631"/>
    </location>
</feature>
<evidence type="ECO:0000313" key="7">
    <source>
        <dbReference type="EMBL" id="MFC5504615.1"/>
    </source>
</evidence>
<evidence type="ECO:0000256" key="4">
    <source>
        <dbReference type="SAM" id="Phobius"/>
    </source>
</evidence>
<dbReference type="InterPro" id="IPR004090">
    <property type="entry name" value="Chemotax_Me-accpt_rcpt"/>
</dbReference>
<gene>
    <name evidence="7" type="ORF">ACFPN9_05015</name>
</gene>
<evidence type="ECO:0000313" key="8">
    <source>
        <dbReference type="Proteomes" id="UP001596060"/>
    </source>
</evidence>
<evidence type="ECO:0000256" key="1">
    <source>
        <dbReference type="ARBA" id="ARBA00023224"/>
    </source>
</evidence>
<dbReference type="RefSeq" id="WP_377815689.1">
    <property type="nucleotide sequence ID" value="NZ_JBHSLU010000007.1"/>
</dbReference>
<dbReference type="SMART" id="SM00304">
    <property type="entry name" value="HAMP"/>
    <property type="match status" value="1"/>
</dbReference>
<protein>
    <submittedName>
        <fullName evidence="7">Methyl-accepting chemotaxis protein</fullName>
    </submittedName>
</protein>
<organism evidence="7 8">
    <name type="scientific">Bosea massiliensis</name>
    <dbReference type="NCBI Taxonomy" id="151419"/>
    <lineage>
        <taxon>Bacteria</taxon>
        <taxon>Pseudomonadati</taxon>
        <taxon>Pseudomonadota</taxon>
        <taxon>Alphaproteobacteria</taxon>
        <taxon>Hyphomicrobiales</taxon>
        <taxon>Boseaceae</taxon>
        <taxon>Bosea</taxon>
    </lineage>
</organism>
<evidence type="ECO:0000259" key="6">
    <source>
        <dbReference type="PROSITE" id="PS50885"/>
    </source>
</evidence>
<evidence type="ECO:0000256" key="3">
    <source>
        <dbReference type="PROSITE-ProRule" id="PRU00284"/>
    </source>
</evidence>
<dbReference type="EMBL" id="JBHSLU010000007">
    <property type="protein sequence ID" value="MFC5504615.1"/>
    <property type="molecule type" value="Genomic_DNA"/>
</dbReference>
<evidence type="ECO:0000256" key="2">
    <source>
        <dbReference type="ARBA" id="ARBA00029447"/>
    </source>
</evidence>
<name>A0ABW0NX01_9HYPH</name>
<accession>A0ABW0NX01</accession>
<keyword evidence="1 3" id="KW-0807">Transducer</keyword>
<feature type="domain" description="HAMP" evidence="6">
    <location>
        <begin position="308"/>
        <end position="361"/>
    </location>
</feature>
<sequence length="657" mass="69733">MGIVRYADFRISRKLLCLLTLVAIPFGLMTWSYVDQARKDINFASRELDGVRYLQSLTPLLLDLSRISTGLPPETVAALEPIRARHDGVFNSTEAVESFLRAASRPDPVAAMTQAQAALVKIADGSNLTLDPKLDSYYLMYLVSVVLPESATATAALRRALEPFRSGFGTRGDLAILLSAASRFERVRDAVQNAVASAIEGNGAGRVLAELGEAPMSLLQTSHAVSTAISHIAMEPDSAPLVRLVTEAERAIERQFELSSALSRVAETSLAGLLGDRIALHQREMRTNLSLQLGFFVAIILFTIAAARSIARPLVALSGEVSRVSAGQRQTVISGCDRSDEIGDIARAIEDFRRQLIAADATRQEMAAIEERNALERRRLQQDVAGRFQAAAGDIVASVAAASMQLEAAADDLSSTAGRAQNRSELVGVAAREASSHVTSMAVAAEEISVAVGEISRQLDDSSHFARDAVDHARLTDRRMVSLSSAAERIGSVLSVISDIAQQTNLLALNATIEAARAGEAGRGFAVVAAEVKALAAQTACATHDIAGLVSDMQEAARSSVASIGEVGNMIDKMSEISASMAAAFVEQTVIIQEISGNAQRTAHLTVEVADTIGEVSGGAKLTTEAAAQVHLSARQLTEQSQRLAREVEKLMATLAA</sequence>
<dbReference type="Proteomes" id="UP001596060">
    <property type="component" value="Unassembled WGS sequence"/>
</dbReference>
<dbReference type="SMART" id="SM00283">
    <property type="entry name" value="MA"/>
    <property type="match status" value="1"/>
</dbReference>